<feature type="region of interest" description="Disordered" evidence="1">
    <location>
        <begin position="1"/>
        <end position="79"/>
    </location>
</feature>
<feature type="compositionally biased region" description="Basic and acidic residues" evidence="1">
    <location>
        <begin position="53"/>
        <end position="79"/>
    </location>
</feature>
<feature type="compositionally biased region" description="Polar residues" evidence="1">
    <location>
        <begin position="39"/>
        <end position="50"/>
    </location>
</feature>
<feature type="region of interest" description="Disordered" evidence="1">
    <location>
        <begin position="153"/>
        <end position="196"/>
    </location>
</feature>
<evidence type="ECO:0000313" key="2">
    <source>
        <dbReference type="EMBL" id="CAL1271821.1"/>
    </source>
</evidence>
<sequence length="399" mass="45504">MMQNNETLFNLGEIDIDSGGSTSSQGQSDQESSNPLKGDSSSLRLTQQLPVESETKERSMLGNLDTEKTTAKDDHESVEIDEKGKMLRDSAEKDIIDIATNRDAKINTKKEKRAITDPNEDIKDLIEKNLVQIKSMSVINEIVHIGVEIDFDSSSMSEASSPKKLEQDSSPSKKTNSPGTPEKKRKSSSSSPSKSVKLKDNLSVACESRLTIDYSDPNILNFLSKRLLSILSYRKTCMEQIHNCFKNFLKDACDFNNTILNLNFVSRHLPMEKESYFNDDLKKLRNDLINKAENMLEKVKPFVKIVENDTEVLEECLKEINIFEKERVPLLSTKDESIPTFDDLKRFELRLKEICKKADDIVILEDERRAVLLNSSSDFEWLVKQFVKFLIITELLKPY</sequence>
<accession>A0AAV1ZJF5</accession>
<comment type="caution">
    <text evidence="2">The sequence shown here is derived from an EMBL/GenBank/DDBJ whole genome shotgun (WGS) entry which is preliminary data.</text>
</comment>
<feature type="compositionally biased region" description="Low complexity" evidence="1">
    <location>
        <begin position="17"/>
        <end position="33"/>
    </location>
</feature>
<name>A0AAV1ZJF5_9ARAC</name>
<proteinExistence type="predicted"/>
<organism evidence="2 3">
    <name type="scientific">Larinioides sclopetarius</name>
    <dbReference type="NCBI Taxonomy" id="280406"/>
    <lineage>
        <taxon>Eukaryota</taxon>
        <taxon>Metazoa</taxon>
        <taxon>Ecdysozoa</taxon>
        <taxon>Arthropoda</taxon>
        <taxon>Chelicerata</taxon>
        <taxon>Arachnida</taxon>
        <taxon>Araneae</taxon>
        <taxon>Araneomorphae</taxon>
        <taxon>Entelegynae</taxon>
        <taxon>Araneoidea</taxon>
        <taxon>Araneidae</taxon>
        <taxon>Larinioides</taxon>
    </lineage>
</organism>
<evidence type="ECO:0000313" key="3">
    <source>
        <dbReference type="Proteomes" id="UP001497382"/>
    </source>
</evidence>
<keyword evidence="3" id="KW-1185">Reference proteome</keyword>
<feature type="compositionally biased region" description="Polar residues" evidence="1">
    <location>
        <begin position="168"/>
        <end position="179"/>
    </location>
</feature>
<dbReference type="AlphaFoldDB" id="A0AAV1ZJF5"/>
<reference evidence="2 3" key="1">
    <citation type="submission" date="2024-04" db="EMBL/GenBank/DDBJ databases">
        <authorList>
            <person name="Rising A."/>
            <person name="Reimegard J."/>
            <person name="Sonavane S."/>
            <person name="Akerstrom W."/>
            <person name="Nylinder S."/>
            <person name="Hedman E."/>
            <person name="Kallberg Y."/>
        </authorList>
    </citation>
    <scope>NUCLEOTIDE SEQUENCE [LARGE SCALE GENOMIC DNA]</scope>
</reference>
<gene>
    <name evidence="2" type="ORF">LARSCL_LOCUS6036</name>
</gene>
<dbReference type="EMBL" id="CAXIEN010000057">
    <property type="protein sequence ID" value="CAL1271821.1"/>
    <property type="molecule type" value="Genomic_DNA"/>
</dbReference>
<evidence type="ECO:0000256" key="1">
    <source>
        <dbReference type="SAM" id="MobiDB-lite"/>
    </source>
</evidence>
<protein>
    <submittedName>
        <fullName evidence="2">Uncharacterized protein</fullName>
    </submittedName>
</protein>
<dbReference type="Proteomes" id="UP001497382">
    <property type="component" value="Unassembled WGS sequence"/>
</dbReference>